<dbReference type="SUPFAM" id="SSF52540">
    <property type="entry name" value="P-loop containing nucleoside triphosphate hydrolases"/>
    <property type="match status" value="1"/>
</dbReference>
<dbReference type="EMBL" id="CYXO01000013">
    <property type="protein sequence ID" value="CUN14009.1"/>
    <property type="molecule type" value="Genomic_DNA"/>
</dbReference>
<dbReference type="PANTHER" id="PTHR43394">
    <property type="entry name" value="ATP-DEPENDENT PERMEASE MDL1, MITOCHONDRIAL"/>
    <property type="match status" value="1"/>
</dbReference>
<dbReference type="GO" id="GO:0016787">
    <property type="term" value="F:hydrolase activity"/>
    <property type="evidence" value="ECO:0007669"/>
    <property type="project" value="UniProtKB-KW"/>
</dbReference>
<dbReference type="GO" id="GO:0005524">
    <property type="term" value="F:ATP binding"/>
    <property type="evidence" value="ECO:0007669"/>
    <property type="project" value="UniProtKB-KW"/>
</dbReference>
<dbReference type="InterPro" id="IPR039421">
    <property type="entry name" value="Type_1_exporter"/>
</dbReference>
<keyword evidence="1" id="KW-0547">Nucleotide-binding</keyword>
<sequence length="70" mass="7863">MIQESLSRLIKNKTVMIIAHRMRTVTDADKIVVLKDGVVAESGTPEELKKKDGIYANMMKTQLMAADWSL</sequence>
<dbReference type="Proteomes" id="UP000095597">
    <property type="component" value="Unassembled WGS sequence"/>
</dbReference>
<evidence type="ECO:0000313" key="1">
    <source>
        <dbReference type="EMBL" id="CUN14009.1"/>
    </source>
</evidence>
<dbReference type="GO" id="GO:0015421">
    <property type="term" value="F:ABC-type oligopeptide transporter activity"/>
    <property type="evidence" value="ECO:0007669"/>
    <property type="project" value="TreeGrafter"/>
</dbReference>
<dbReference type="PANTHER" id="PTHR43394:SF1">
    <property type="entry name" value="ATP-BINDING CASSETTE SUB-FAMILY B MEMBER 10, MITOCHONDRIAL"/>
    <property type="match status" value="1"/>
</dbReference>
<protein>
    <submittedName>
        <fullName evidence="1">Lipid A export ATP-binding/permease protein MsbA</fullName>
        <ecNumber evidence="1">3.6.3.-</ecNumber>
    </submittedName>
</protein>
<reference evidence="1 2" key="1">
    <citation type="submission" date="2015-09" db="EMBL/GenBank/DDBJ databases">
        <authorList>
            <consortium name="Pathogen Informatics"/>
        </authorList>
    </citation>
    <scope>NUCLEOTIDE SEQUENCE [LARGE SCALE GENOMIC DNA]</scope>
    <source>
        <strain evidence="1 2">2789STDY5834961</strain>
    </source>
</reference>
<name>A0A173UGN4_9FIRM</name>
<dbReference type="Gene3D" id="3.40.50.300">
    <property type="entry name" value="P-loop containing nucleotide triphosphate hydrolases"/>
    <property type="match status" value="1"/>
</dbReference>
<keyword evidence="1" id="KW-0378">Hydrolase</keyword>
<gene>
    <name evidence="1" type="primary">msbA_2</name>
    <name evidence="1" type="ORF">ERS852573_02108</name>
</gene>
<organism evidence="1 2">
    <name type="scientific">Dorea longicatena</name>
    <dbReference type="NCBI Taxonomy" id="88431"/>
    <lineage>
        <taxon>Bacteria</taxon>
        <taxon>Bacillati</taxon>
        <taxon>Bacillota</taxon>
        <taxon>Clostridia</taxon>
        <taxon>Lachnospirales</taxon>
        <taxon>Lachnospiraceae</taxon>
        <taxon>Dorea</taxon>
    </lineage>
</organism>
<accession>A0A173UGN4</accession>
<proteinExistence type="predicted"/>
<dbReference type="EC" id="3.6.3.-" evidence="1"/>
<evidence type="ECO:0000313" key="2">
    <source>
        <dbReference type="Proteomes" id="UP000095597"/>
    </source>
</evidence>
<dbReference type="GO" id="GO:0090374">
    <property type="term" value="P:oligopeptide export from mitochondrion"/>
    <property type="evidence" value="ECO:0007669"/>
    <property type="project" value="TreeGrafter"/>
</dbReference>
<keyword evidence="1" id="KW-0067">ATP-binding</keyword>
<dbReference type="AlphaFoldDB" id="A0A173UGN4"/>
<dbReference type="InterPro" id="IPR027417">
    <property type="entry name" value="P-loop_NTPase"/>
</dbReference>